<dbReference type="SUPFAM" id="SSF54791">
    <property type="entry name" value="Eukaryotic type KH-domain (KH-domain type I)"/>
    <property type="match status" value="1"/>
</dbReference>
<organism evidence="2 3">
    <name type="scientific">Prunus yedoensis var. nudiflora</name>
    <dbReference type="NCBI Taxonomy" id="2094558"/>
    <lineage>
        <taxon>Eukaryota</taxon>
        <taxon>Viridiplantae</taxon>
        <taxon>Streptophyta</taxon>
        <taxon>Embryophyta</taxon>
        <taxon>Tracheophyta</taxon>
        <taxon>Spermatophyta</taxon>
        <taxon>Magnoliopsida</taxon>
        <taxon>eudicotyledons</taxon>
        <taxon>Gunneridae</taxon>
        <taxon>Pentapetalae</taxon>
        <taxon>rosids</taxon>
        <taxon>fabids</taxon>
        <taxon>Rosales</taxon>
        <taxon>Rosaceae</taxon>
        <taxon>Amygdaloideae</taxon>
        <taxon>Amygdaleae</taxon>
        <taxon>Prunus</taxon>
    </lineage>
</organism>
<dbReference type="GO" id="GO:0003723">
    <property type="term" value="F:RNA binding"/>
    <property type="evidence" value="ECO:0007669"/>
    <property type="project" value="InterPro"/>
</dbReference>
<dbReference type="STRING" id="2094558.A0A314YJW7"/>
<dbReference type="Gene3D" id="3.30.1370.10">
    <property type="entry name" value="K Homology domain, type 1"/>
    <property type="match status" value="1"/>
</dbReference>
<proteinExistence type="predicted"/>
<evidence type="ECO:0000259" key="1">
    <source>
        <dbReference type="Pfam" id="PF00013"/>
    </source>
</evidence>
<dbReference type="Pfam" id="PF00013">
    <property type="entry name" value="KH_1"/>
    <property type="match status" value="1"/>
</dbReference>
<dbReference type="OrthoDB" id="442947at2759"/>
<sequence>MLYDKIERPVRNLTAQELYYGSKNACGTQIGGIIGKSSSVNKQLRQATGAKIRMEEAQVKSPDRVVVVVAPSAIRSKIWLRTTGLENVNGGGEEEIEVGWFRAGF</sequence>
<feature type="domain" description="K Homology" evidence="1">
    <location>
        <begin position="29"/>
        <end position="71"/>
    </location>
</feature>
<name>A0A314YJW7_PRUYE</name>
<dbReference type="EMBL" id="PJQY01000956">
    <property type="protein sequence ID" value="PQQ06450.1"/>
    <property type="molecule type" value="Genomic_DNA"/>
</dbReference>
<protein>
    <submittedName>
        <fullName evidence="2">KH domain-containing protein</fullName>
    </submittedName>
</protein>
<dbReference type="Proteomes" id="UP000250321">
    <property type="component" value="Unassembled WGS sequence"/>
</dbReference>
<dbReference type="AlphaFoldDB" id="A0A314YJW7"/>
<gene>
    <name evidence="2" type="ORF">Pyn_34097</name>
</gene>
<comment type="caution">
    <text evidence="2">The sequence shown here is derived from an EMBL/GenBank/DDBJ whole genome shotgun (WGS) entry which is preliminary data.</text>
</comment>
<evidence type="ECO:0000313" key="2">
    <source>
        <dbReference type="EMBL" id="PQQ06450.1"/>
    </source>
</evidence>
<evidence type="ECO:0000313" key="3">
    <source>
        <dbReference type="Proteomes" id="UP000250321"/>
    </source>
</evidence>
<keyword evidence="3" id="KW-1185">Reference proteome</keyword>
<dbReference type="InterPro" id="IPR004088">
    <property type="entry name" value="KH_dom_type_1"/>
</dbReference>
<accession>A0A314YJW7</accession>
<dbReference type="InterPro" id="IPR036612">
    <property type="entry name" value="KH_dom_type_1_sf"/>
</dbReference>
<reference evidence="2 3" key="1">
    <citation type="submission" date="2018-02" db="EMBL/GenBank/DDBJ databases">
        <title>Draft genome of wild Prunus yedoensis var. nudiflora.</title>
        <authorList>
            <person name="Baek S."/>
            <person name="Kim J.-H."/>
            <person name="Choi K."/>
            <person name="Kim G.-B."/>
            <person name="Cho A."/>
            <person name="Jang H."/>
            <person name="Shin C.-H."/>
            <person name="Yu H.-J."/>
            <person name="Mun J.-H."/>
        </authorList>
    </citation>
    <scope>NUCLEOTIDE SEQUENCE [LARGE SCALE GENOMIC DNA]</scope>
    <source>
        <strain evidence="3">cv. Jeju island</strain>
        <tissue evidence="2">Leaf</tissue>
    </source>
</reference>